<comment type="caution">
    <text evidence="2">The sequence shown here is derived from an EMBL/GenBank/DDBJ whole genome shotgun (WGS) entry which is preliminary data.</text>
</comment>
<dbReference type="EMBL" id="VYYT01000444">
    <property type="protein sequence ID" value="KAK2735516.1"/>
    <property type="molecule type" value="Genomic_DNA"/>
</dbReference>
<protein>
    <submittedName>
        <fullName evidence="2">Uncharacterized protein</fullName>
    </submittedName>
</protein>
<evidence type="ECO:0000256" key="1">
    <source>
        <dbReference type="SAM" id="MobiDB-lite"/>
    </source>
</evidence>
<proteinExistence type="predicted"/>
<evidence type="ECO:0000313" key="3">
    <source>
        <dbReference type="Proteomes" id="UP001281614"/>
    </source>
</evidence>
<dbReference type="AlphaFoldDB" id="A0AAD9Y4P7"/>
<accession>A0AAD9Y4P7</accession>
<sequence>MTTSAVHVQDPRSSRLDFPSSPCPDGSLTKSTSSRI</sequence>
<reference evidence="2" key="1">
    <citation type="submission" date="2023-02" db="EMBL/GenBank/DDBJ databases">
        <title>Colletotrichum kahawae CIFC_Que2 genome sequencing and assembly.</title>
        <authorList>
            <person name="Baroncelli R."/>
        </authorList>
    </citation>
    <scope>NUCLEOTIDE SEQUENCE</scope>
    <source>
        <strain evidence="2">CIFC_Que2</strain>
    </source>
</reference>
<dbReference type="Proteomes" id="UP001281614">
    <property type="component" value="Unassembled WGS sequence"/>
</dbReference>
<gene>
    <name evidence="2" type="ORF">CKAH01_01897</name>
</gene>
<feature type="region of interest" description="Disordered" evidence="1">
    <location>
        <begin position="1"/>
        <end position="36"/>
    </location>
</feature>
<evidence type="ECO:0000313" key="2">
    <source>
        <dbReference type="EMBL" id="KAK2735516.1"/>
    </source>
</evidence>
<name>A0AAD9Y4P7_COLKA</name>
<keyword evidence="3" id="KW-1185">Reference proteome</keyword>
<organism evidence="2 3">
    <name type="scientific">Colletotrichum kahawae</name>
    <name type="common">Coffee berry disease fungus</name>
    <dbReference type="NCBI Taxonomy" id="34407"/>
    <lineage>
        <taxon>Eukaryota</taxon>
        <taxon>Fungi</taxon>
        <taxon>Dikarya</taxon>
        <taxon>Ascomycota</taxon>
        <taxon>Pezizomycotina</taxon>
        <taxon>Sordariomycetes</taxon>
        <taxon>Hypocreomycetidae</taxon>
        <taxon>Glomerellales</taxon>
        <taxon>Glomerellaceae</taxon>
        <taxon>Colletotrichum</taxon>
        <taxon>Colletotrichum gloeosporioides species complex</taxon>
    </lineage>
</organism>